<accession>A0A0J1FQ47</accession>
<proteinExistence type="inferred from homology"/>
<dbReference type="GO" id="GO:0016104">
    <property type="term" value="P:triterpenoid biosynthetic process"/>
    <property type="evidence" value="ECO:0007669"/>
    <property type="project" value="InterPro"/>
</dbReference>
<dbReference type="Gene3D" id="1.50.10.20">
    <property type="match status" value="2"/>
</dbReference>
<comment type="pathway">
    <text evidence="1">Secondary metabolite biosynthesis; hopanoid biosynthesis.</text>
</comment>
<dbReference type="InterPro" id="IPR032696">
    <property type="entry name" value="SQ_cyclase_C"/>
</dbReference>
<dbReference type="GO" id="GO:0016866">
    <property type="term" value="F:intramolecular transferase activity"/>
    <property type="evidence" value="ECO:0007669"/>
    <property type="project" value="InterPro"/>
</dbReference>
<dbReference type="GO" id="GO:0005811">
    <property type="term" value="C:lipid droplet"/>
    <property type="evidence" value="ECO:0007669"/>
    <property type="project" value="InterPro"/>
</dbReference>
<keyword evidence="6" id="KW-1185">Reference proteome</keyword>
<sequence>MRKGKEDYWNDYPSPNINHIMGCLKGEGAMELKGDVNECLAKARSYVAEGIEQIVTGNLDEMHGVSPSPGASALAALALLAIGRGFESAQRQGVQWLWQNRRGGWGKFPGDQPDPEITQIVNSVIQGSEGGWRAKIRLLSQARQFSEMILSLGQRVVPGLEGPTPEEILLPNILQDQVLTKLPLYGRPVVVAASILASDSPEGISQGVNYLLETQMSDGSWAEDIVATSLGILALLRRGGNSKRAEKAGQWLVSKQYSSGGWPAFDQLKVWAVGWAVCVFGEQLKRNETYPWLSQAVDYLKQGQNSDGSYGSTPPHTHPDLDDTSVAIMAYHQMLGKQNKQGVELLRRLQNSDGSWGTFPSFTGAPPAVSSDFPVYISSVDVTIHVLEALWSFSRGQNETIWRGLNWLISQQDKEGGFPASWFEGRVYSTAQVLELLSKWRISWERWTIPRNIQAARKKGLEFLLKAQNQGDWGSIVETGLALSGLWRYGQFVPKEVIDKGIQNLLSAQKANGSFRPSYRGIYAKGWNYEEPLTTALTAIRALQRYQIINTPKRSFLGF</sequence>
<evidence type="ECO:0000256" key="2">
    <source>
        <dbReference type="ARBA" id="ARBA00009755"/>
    </source>
</evidence>
<dbReference type="AlphaFoldDB" id="A0A0J1FQ47"/>
<dbReference type="InterPro" id="IPR018333">
    <property type="entry name" value="Squalene_cyclase"/>
</dbReference>
<dbReference type="STRING" id="476652.DEAC_c22390"/>
<dbReference type="EMBL" id="LDZY01000007">
    <property type="protein sequence ID" value="KLU65609.1"/>
    <property type="molecule type" value="Genomic_DNA"/>
</dbReference>
<dbReference type="PANTHER" id="PTHR11764">
    <property type="entry name" value="TERPENE CYCLASE/MUTASE FAMILY MEMBER"/>
    <property type="match status" value="1"/>
</dbReference>
<dbReference type="GO" id="GO:0016829">
    <property type="term" value="F:lyase activity"/>
    <property type="evidence" value="ECO:0007669"/>
    <property type="project" value="UniProtKB-KW"/>
</dbReference>
<dbReference type="PANTHER" id="PTHR11764:SF20">
    <property type="entry name" value="LANOSTEROL SYNTHASE"/>
    <property type="match status" value="1"/>
</dbReference>
<evidence type="ECO:0000259" key="4">
    <source>
        <dbReference type="Pfam" id="PF13243"/>
    </source>
</evidence>
<keyword evidence="3" id="KW-0677">Repeat</keyword>
<dbReference type="Proteomes" id="UP000036356">
    <property type="component" value="Unassembled WGS sequence"/>
</dbReference>
<dbReference type="EC" id="4.2.1.137" evidence="5"/>
<organism evidence="5 6">
    <name type="scientific">Desulfosporosinus acididurans</name>
    <dbReference type="NCBI Taxonomy" id="476652"/>
    <lineage>
        <taxon>Bacteria</taxon>
        <taxon>Bacillati</taxon>
        <taxon>Bacillota</taxon>
        <taxon>Clostridia</taxon>
        <taxon>Eubacteriales</taxon>
        <taxon>Desulfitobacteriaceae</taxon>
        <taxon>Desulfosporosinus</taxon>
    </lineage>
</organism>
<dbReference type="PATRIC" id="fig|476652.3.peg.2320"/>
<protein>
    <submittedName>
        <fullName evidence="5">Sporulenol synthase</fullName>
        <ecNumber evidence="5">4.2.1.137</ecNumber>
    </submittedName>
</protein>
<evidence type="ECO:0000256" key="1">
    <source>
        <dbReference type="ARBA" id="ARBA00004999"/>
    </source>
</evidence>
<gene>
    <name evidence="5" type="primary">sqhC</name>
    <name evidence="5" type="ORF">DEAC_c22390</name>
</gene>
<comment type="caution">
    <text evidence="5">The sequence shown here is derived from an EMBL/GenBank/DDBJ whole genome shotgun (WGS) entry which is preliminary data.</text>
</comment>
<dbReference type="InterPro" id="IPR008930">
    <property type="entry name" value="Terpenoid_cyclase/PrenylTrfase"/>
</dbReference>
<keyword evidence="5" id="KW-0456">Lyase</keyword>
<comment type="similarity">
    <text evidence="2">Belongs to the terpene cyclase/mutase family.</text>
</comment>
<feature type="domain" description="Squalene cyclase C-terminal" evidence="4">
    <location>
        <begin position="317"/>
        <end position="477"/>
    </location>
</feature>
<dbReference type="SUPFAM" id="SSF48239">
    <property type="entry name" value="Terpenoid cyclases/Protein prenyltransferases"/>
    <property type="match status" value="2"/>
</dbReference>
<dbReference type="Pfam" id="PF13243">
    <property type="entry name" value="SQHop_cyclase_C"/>
    <property type="match status" value="1"/>
</dbReference>
<evidence type="ECO:0000256" key="3">
    <source>
        <dbReference type="ARBA" id="ARBA00022737"/>
    </source>
</evidence>
<evidence type="ECO:0000313" key="5">
    <source>
        <dbReference type="EMBL" id="KLU65609.1"/>
    </source>
</evidence>
<reference evidence="5 6" key="1">
    <citation type="submission" date="2015-06" db="EMBL/GenBank/DDBJ databases">
        <title>Draft genome of the moderately acidophilic sulfate reducer Candidatus Desulfosporosinus acididurans strain M1.</title>
        <authorList>
            <person name="Poehlein A."/>
            <person name="Petzsch P."/>
            <person name="Johnson B.D."/>
            <person name="Schloemann M."/>
            <person name="Daniel R."/>
            <person name="Muehling M."/>
        </authorList>
    </citation>
    <scope>NUCLEOTIDE SEQUENCE [LARGE SCALE GENOMIC DNA]</scope>
    <source>
        <strain evidence="5 6">M1</strain>
    </source>
</reference>
<evidence type="ECO:0000313" key="6">
    <source>
        <dbReference type="Proteomes" id="UP000036356"/>
    </source>
</evidence>
<dbReference type="UniPathway" id="UPA00337"/>
<name>A0A0J1FQ47_9FIRM</name>